<organism evidence="1 2">
    <name type="scientific">Vibrio maritimus</name>
    <dbReference type="NCBI Taxonomy" id="990268"/>
    <lineage>
        <taxon>Bacteria</taxon>
        <taxon>Pseudomonadati</taxon>
        <taxon>Pseudomonadota</taxon>
        <taxon>Gammaproteobacteria</taxon>
        <taxon>Vibrionales</taxon>
        <taxon>Vibrionaceae</taxon>
        <taxon>Vibrio</taxon>
    </lineage>
</organism>
<comment type="caution">
    <text evidence="1">The sequence shown here is derived from an EMBL/GenBank/DDBJ whole genome shotgun (WGS) entry which is preliminary data.</text>
</comment>
<evidence type="ECO:0000313" key="1">
    <source>
        <dbReference type="EMBL" id="GAL33754.1"/>
    </source>
</evidence>
<accession>A0A090T4Q9</accession>
<dbReference type="Proteomes" id="UP000029224">
    <property type="component" value="Unassembled WGS sequence"/>
</dbReference>
<evidence type="ECO:0000313" key="2">
    <source>
        <dbReference type="Proteomes" id="UP000029224"/>
    </source>
</evidence>
<proteinExistence type="predicted"/>
<gene>
    <name evidence="1" type="ORF">JCM19240_2450</name>
</gene>
<protein>
    <submittedName>
        <fullName evidence="1">Uncharacterized protein</fullName>
    </submittedName>
</protein>
<dbReference type="AlphaFoldDB" id="A0A090T4Q9"/>
<sequence>MNNNNQFPQLRRLCHLLNEINDAAESSHAEMMSANYLVERALVILKRCKSGNPKVEVGRLALISELEQQSLLGEILEAEMDKEPVLKSKHR</sequence>
<reference evidence="1 2" key="2">
    <citation type="submission" date="2014-09" db="EMBL/GenBank/DDBJ databases">
        <authorList>
            <consortium name="NBRP consortium"/>
            <person name="Sawabe T."/>
            <person name="Meirelles P."/>
            <person name="Nakanishi M."/>
            <person name="Sayaka M."/>
            <person name="Hattori M."/>
            <person name="Ohkuma M."/>
        </authorList>
    </citation>
    <scope>NUCLEOTIDE SEQUENCE [LARGE SCALE GENOMIC DNA]</scope>
    <source>
        <strain evidence="1 2">JCM 19240</strain>
    </source>
</reference>
<name>A0A090T4Q9_9VIBR</name>
<dbReference type="EMBL" id="BBMT01000003">
    <property type="protein sequence ID" value="GAL33754.1"/>
    <property type="molecule type" value="Genomic_DNA"/>
</dbReference>
<keyword evidence="2" id="KW-1185">Reference proteome</keyword>
<reference evidence="1 2" key="1">
    <citation type="submission" date="2014-09" db="EMBL/GenBank/DDBJ databases">
        <title>Vibrio maritimus JCM 19240. (C210) whole genome shotgun sequence.</title>
        <authorList>
            <person name="Sawabe T."/>
            <person name="Meirelles P."/>
            <person name="Nakanishi M."/>
            <person name="Sayaka M."/>
            <person name="Hattori M."/>
            <person name="Ohkuma M."/>
        </authorList>
    </citation>
    <scope>NUCLEOTIDE SEQUENCE [LARGE SCALE GENOMIC DNA]</scope>
    <source>
        <strain evidence="1 2">JCM 19240</strain>
    </source>
</reference>